<evidence type="ECO:0000256" key="16">
    <source>
        <dbReference type="PIRSR" id="PIRSR006135-2"/>
    </source>
</evidence>
<keyword evidence="13 14" id="KW-0342">GTP-binding</keyword>
<evidence type="ECO:0000256" key="15">
    <source>
        <dbReference type="PIRSR" id="PIRSR006135-1"/>
    </source>
</evidence>
<evidence type="ECO:0000256" key="5">
    <source>
        <dbReference type="ARBA" id="ARBA00004692"/>
    </source>
</evidence>
<comment type="catalytic activity">
    <reaction evidence="1 14">
        <text>adenosylcob(III)inamide + ATP = adenosylcob(III)inamide phosphate + ADP + H(+)</text>
        <dbReference type="Rhea" id="RHEA:15769"/>
        <dbReference type="ChEBI" id="CHEBI:2480"/>
        <dbReference type="ChEBI" id="CHEBI:15378"/>
        <dbReference type="ChEBI" id="CHEBI:30616"/>
        <dbReference type="ChEBI" id="CHEBI:58502"/>
        <dbReference type="ChEBI" id="CHEBI:456216"/>
        <dbReference type="EC" id="2.7.1.156"/>
    </reaction>
</comment>
<keyword evidence="12 14" id="KW-0067">ATP-binding</keyword>
<dbReference type="PANTHER" id="PTHR34848:SF1">
    <property type="entry name" value="BIFUNCTIONAL ADENOSYLCOBALAMIN BIOSYNTHESIS PROTEIN COBU"/>
    <property type="match status" value="1"/>
</dbReference>
<comment type="similarity">
    <text evidence="7 14">Belongs to the CobU/CobP family.</text>
</comment>
<keyword evidence="10 14" id="KW-0547">Nucleotide-binding</keyword>
<feature type="binding site" evidence="16">
    <location>
        <begin position="52"/>
        <end position="55"/>
    </location>
    <ligand>
        <name>GTP</name>
        <dbReference type="ChEBI" id="CHEBI:37565"/>
    </ligand>
</feature>
<evidence type="ECO:0000256" key="9">
    <source>
        <dbReference type="ARBA" id="ARBA00022679"/>
    </source>
</evidence>
<keyword evidence="18" id="KW-1185">Reference proteome</keyword>
<dbReference type="CDD" id="cd00544">
    <property type="entry name" value="CobU"/>
    <property type="match status" value="1"/>
</dbReference>
<name>A0A072MX91_9GAMM</name>
<keyword evidence="8 14" id="KW-0169">Cobalamin biosynthesis</keyword>
<organism evidence="17 18">
    <name type="scientific">Marinobacter nitratireducens</name>
    <dbReference type="NCBI Taxonomy" id="1137280"/>
    <lineage>
        <taxon>Bacteria</taxon>
        <taxon>Pseudomonadati</taxon>
        <taxon>Pseudomonadota</taxon>
        <taxon>Gammaproteobacteria</taxon>
        <taxon>Pseudomonadales</taxon>
        <taxon>Marinobacteraceae</taxon>
        <taxon>Marinobacter</taxon>
    </lineage>
</organism>
<evidence type="ECO:0000256" key="10">
    <source>
        <dbReference type="ARBA" id="ARBA00022741"/>
    </source>
</evidence>
<comment type="function">
    <text evidence="4 14">Catalyzes ATP-dependent phosphorylation of adenosylcobinamide and addition of GMP to adenosylcobinamide phosphate.</text>
</comment>
<comment type="catalytic activity">
    <reaction evidence="2 14">
        <text>adenosylcob(III)inamide phosphate + GTP + H(+) = adenosylcob(III)inamide-GDP + diphosphate</text>
        <dbReference type="Rhea" id="RHEA:22712"/>
        <dbReference type="ChEBI" id="CHEBI:15378"/>
        <dbReference type="ChEBI" id="CHEBI:33019"/>
        <dbReference type="ChEBI" id="CHEBI:37565"/>
        <dbReference type="ChEBI" id="CHEBI:58502"/>
        <dbReference type="ChEBI" id="CHEBI:60487"/>
        <dbReference type="EC" id="2.7.7.62"/>
    </reaction>
</comment>
<keyword evidence="9 14" id="KW-0808">Transferase</keyword>
<dbReference type="GO" id="GO:0005525">
    <property type="term" value="F:GTP binding"/>
    <property type="evidence" value="ECO:0007669"/>
    <property type="project" value="UniProtKB-UniRule"/>
</dbReference>
<dbReference type="PATRIC" id="fig|1137280.3.peg.3021"/>
<evidence type="ECO:0000313" key="18">
    <source>
        <dbReference type="Proteomes" id="UP000035057"/>
    </source>
</evidence>
<evidence type="ECO:0000256" key="8">
    <source>
        <dbReference type="ARBA" id="ARBA00022573"/>
    </source>
</evidence>
<comment type="pathway">
    <text evidence="6 14">Cofactor biosynthesis; adenosylcobalamin biosynthesis; adenosylcobalamin from cob(II)yrinate a,c-diamide: step 5/7.</text>
</comment>
<dbReference type="NCBIfam" id="NF004469">
    <property type="entry name" value="PRK05800.1"/>
    <property type="match status" value="1"/>
</dbReference>
<dbReference type="Pfam" id="PF02283">
    <property type="entry name" value="CobU"/>
    <property type="match status" value="1"/>
</dbReference>
<comment type="pathway">
    <text evidence="5 14">Cofactor biosynthesis; adenosylcobalamin biosynthesis; adenosylcobalamin from cob(II)yrinate a,c-diamide: step 6/7.</text>
</comment>
<protein>
    <recommendedName>
        <fullName evidence="14">Bifunctional adenosylcobalamin biosynthesis protein</fullName>
        <ecNumber evidence="14">2.7.1.156</ecNumber>
        <ecNumber evidence="14">2.7.7.62</ecNumber>
    </recommendedName>
</protein>
<dbReference type="Gene3D" id="3.40.50.300">
    <property type="entry name" value="P-loop containing nucleotide triphosphate hydrolases"/>
    <property type="match status" value="1"/>
</dbReference>
<gene>
    <name evidence="17" type="ORF">D777_03205</name>
</gene>
<accession>A0A072MX91</accession>
<keyword evidence="11 14" id="KW-0418">Kinase</keyword>
<feature type="binding site" evidence="16">
    <location>
        <position position="63"/>
    </location>
    <ligand>
        <name>GTP</name>
        <dbReference type="ChEBI" id="CHEBI:37565"/>
    </ligand>
</feature>
<dbReference type="PANTHER" id="PTHR34848">
    <property type="match status" value="1"/>
</dbReference>
<keyword evidence="17" id="KW-0548">Nucleotidyltransferase</keyword>
<evidence type="ECO:0000256" key="6">
    <source>
        <dbReference type="ARBA" id="ARBA00005159"/>
    </source>
</evidence>
<evidence type="ECO:0000256" key="14">
    <source>
        <dbReference type="PIRNR" id="PIRNR006135"/>
    </source>
</evidence>
<feature type="binding site" evidence="16">
    <location>
        <position position="87"/>
    </location>
    <ligand>
        <name>GTP</name>
        <dbReference type="ChEBI" id="CHEBI:37565"/>
    </ligand>
</feature>
<evidence type="ECO:0000256" key="2">
    <source>
        <dbReference type="ARBA" id="ARBA00000711"/>
    </source>
</evidence>
<feature type="binding site" evidence="16">
    <location>
        <begin position="35"/>
        <end position="37"/>
    </location>
    <ligand>
        <name>GTP</name>
        <dbReference type="ChEBI" id="CHEBI:37565"/>
    </ligand>
</feature>
<reference evidence="17 18" key="1">
    <citation type="submission" date="2012-12" db="EMBL/GenBank/DDBJ databases">
        <title>Genome assembly of Marinobacter sp. AK21.</title>
        <authorList>
            <person name="Khatri I."/>
            <person name="Kumar R."/>
            <person name="Vaidya B."/>
            <person name="Subramanian S."/>
            <person name="Pinnaka A."/>
        </authorList>
    </citation>
    <scope>NUCLEOTIDE SEQUENCE [LARGE SCALE GENOMIC DNA]</scope>
    <source>
        <strain evidence="17 18">AK21</strain>
    </source>
</reference>
<comment type="caution">
    <text evidence="17">The sequence shown here is derived from an EMBL/GenBank/DDBJ whole genome shotgun (WGS) entry which is preliminary data.</text>
</comment>
<evidence type="ECO:0000313" key="17">
    <source>
        <dbReference type="EMBL" id="KEF30029.1"/>
    </source>
</evidence>
<dbReference type="STRING" id="1137280.D777_03205"/>
<feature type="active site" description="GMP-histidine intermediate" evidence="15">
    <location>
        <position position="51"/>
    </location>
</feature>
<proteinExistence type="inferred from homology"/>
<evidence type="ECO:0000256" key="4">
    <source>
        <dbReference type="ARBA" id="ARBA00003889"/>
    </source>
</evidence>
<evidence type="ECO:0000256" key="11">
    <source>
        <dbReference type="ARBA" id="ARBA00022777"/>
    </source>
</evidence>
<evidence type="ECO:0000256" key="13">
    <source>
        <dbReference type="ARBA" id="ARBA00023134"/>
    </source>
</evidence>
<dbReference type="UniPathway" id="UPA00148">
    <property type="reaction ID" value="UER00236"/>
</dbReference>
<dbReference type="GO" id="GO:0043752">
    <property type="term" value="F:adenosylcobinamide kinase activity"/>
    <property type="evidence" value="ECO:0007669"/>
    <property type="project" value="UniProtKB-EC"/>
</dbReference>
<evidence type="ECO:0000256" key="7">
    <source>
        <dbReference type="ARBA" id="ARBA00007490"/>
    </source>
</evidence>
<evidence type="ECO:0000256" key="3">
    <source>
        <dbReference type="ARBA" id="ARBA00001522"/>
    </source>
</evidence>
<comment type="catalytic activity">
    <reaction evidence="3">
        <text>adenosylcob(III)inamide + GTP = adenosylcob(III)inamide phosphate + GDP + H(+)</text>
        <dbReference type="Rhea" id="RHEA:15765"/>
        <dbReference type="ChEBI" id="CHEBI:2480"/>
        <dbReference type="ChEBI" id="CHEBI:15378"/>
        <dbReference type="ChEBI" id="CHEBI:37565"/>
        <dbReference type="ChEBI" id="CHEBI:58189"/>
        <dbReference type="ChEBI" id="CHEBI:58502"/>
        <dbReference type="EC" id="2.7.1.156"/>
    </reaction>
</comment>
<dbReference type="PIRSF" id="PIRSF006135">
    <property type="entry name" value="CobU"/>
    <property type="match status" value="1"/>
</dbReference>
<sequence>MAKMHTLVLGGIRSGKTGLAERLARVAGVDVVYVATATAGDQEMAERIQRHKQGRPKAWGLAEEPVHLGHVITQMGRQNYPPMLLVDCMSLWLSNLLLAGDDIFRAERQSFLRALENYPGQVVIVSNEVGLGTIGMDALTRRFCDELGWLNQDLAQRCGRVVMSIAGLPMALKGHLPKQV</sequence>
<dbReference type="EMBL" id="ANIE01000009">
    <property type="protein sequence ID" value="KEF30029.1"/>
    <property type="molecule type" value="Genomic_DNA"/>
</dbReference>
<dbReference type="EC" id="2.7.7.62" evidence="14"/>
<evidence type="ECO:0000256" key="12">
    <source>
        <dbReference type="ARBA" id="ARBA00022840"/>
    </source>
</evidence>
<dbReference type="InterPro" id="IPR027417">
    <property type="entry name" value="P-loop_NTPase"/>
</dbReference>
<dbReference type="GO" id="GO:0009236">
    <property type="term" value="P:cobalamin biosynthetic process"/>
    <property type="evidence" value="ECO:0007669"/>
    <property type="project" value="UniProtKB-UniRule"/>
</dbReference>
<dbReference type="GO" id="GO:0008820">
    <property type="term" value="F:cobinamide phosphate guanylyltransferase activity"/>
    <property type="evidence" value="ECO:0007669"/>
    <property type="project" value="UniProtKB-UniRule"/>
</dbReference>
<dbReference type="Proteomes" id="UP000035057">
    <property type="component" value="Unassembled WGS sequence"/>
</dbReference>
<dbReference type="GO" id="GO:0005524">
    <property type="term" value="F:ATP binding"/>
    <property type="evidence" value="ECO:0007669"/>
    <property type="project" value="UniProtKB-UniRule"/>
</dbReference>
<evidence type="ECO:0000256" key="1">
    <source>
        <dbReference type="ARBA" id="ARBA00000312"/>
    </source>
</evidence>
<dbReference type="InterPro" id="IPR003203">
    <property type="entry name" value="CobU/CobP"/>
</dbReference>
<dbReference type="EC" id="2.7.1.156" evidence="14"/>
<dbReference type="SUPFAM" id="SSF52540">
    <property type="entry name" value="P-loop containing nucleoside triphosphate hydrolases"/>
    <property type="match status" value="1"/>
</dbReference>
<dbReference type="AlphaFoldDB" id="A0A072MX91"/>